<dbReference type="Proteomes" id="UP000294662">
    <property type="component" value="Unassembled WGS sequence"/>
</dbReference>
<dbReference type="EMBL" id="SMFP01000013">
    <property type="protein sequence ID" value="TDE35440.1"/>
    <property type="molecule type" value="Genomic_DNA"/>
</dbReference>
<sequence>MSSVTHIPLTHETVLRRHAQLISDSYFLGLEVGHGWLSLVERMLSDLEQLVEPGHEAIKVTDIKSKAGELHVSLEYYSDKIDEIIEKFEAEALKTCEFCGQPGRPRGPGWPITLCDEHAASEGRG</sequence>
<keyword evidence="2" id="KW-1185">Reference proteome</keyword>
<evidence type="ECO:0000313" key="1">
    <source>
        <dbReference type="EMBL" id="TDE35440.1"/>
    </source>
</evidence>
<dbReference type="OrthoDB" id="7906710at2"/>
<dbReference type="RefSeq" id="WP_132830889.1">
    <property type="nucleotide sequence ID" value="NZ_SMFP01000013.1"/>
</dbReference>
<proteinExistence type="predicted"/>
<organism evidence="1 2">
    <name type="scientific">Antarcticimicrobium sediminis</name>
    <dbReference type="NCBI Taxonomy" id="2546227"/>
    <lineage>
        <taxon>Bacteria</taxon>
        <taxon>Pseudomonadati</taxon>
        <taxon>Pseudomonadota</taxon>
        <taxon>Alphaproteobacteria</taxon>
        <taxon>Rhodobacterales</taxon>
        <taxon>Paracoccaceae</taxon>
        <taxon>Antarcticimicrobium</taxon>
    </lineage>
</organism>
<gene>
    <name evidence="1" type="ORF">E1B25_17525</name>
</gene>
<comment type="caution">
    <text evidence="1">The sequence shown here is derived from an EMBL/GenBank/DDBJ whole genome shotgun (WGS) entry which is preliminary data.</text>
</comment>
<protein>
    <submittedName>
        <fullName evidence="1">Uncharacterized protein</fullName>
    </submittedName>
</protein>
<name>A0A4R5EM20_9RHOB</name>
<evidence type="ECO:0000313" key="2">
    <source>
        <dbReference type="Proteomes" id="UP000294662"/>
    </source>
</evidence>
<reference evidence="1 2" key="1">
    <citation type="submission" date="2019-03" db="EMBL/GenBank/DDBJ databases">
        <authorList>
            <person name="Zhang S."/>
        </authorList>
    </citation>
    <scope>NUCLEOTIDE SEQUENCE [LARGE SCALE GENOMIC DNA]</scope>
    <source>
        <strain evidence="1 2">S4J41</strain>
    </source>
</reference>
<dbReference type="AlphaFoldDB" id="A0A4R5EM20"/>
<accession>A0A4R5EM20</accession>